<dbReference type="EMBL" id="JADCUA010000022">
    <property type="protein sequence ID" value="KAH9832261.1"/>
    <property type="molecule type" value="Genomic_DNA"/>
</dbReference>
<feature type="transmembrane region" description="Helical" evidence="1">
    <location>
        <begin position="99"/>
        <end position="122"/>
    </location>
</feature>
<dbReference type="RefSeq" id="XP_047775280.1">
    <property type="nucleotide sequence ID" value="XM_047928468.1"/>
</dbReference>
<keyword evidence="3" id="KW-1185">Reference proteome</keyword>
<evidence type="ECO:0000313" key="3">
    <source>
        <dbReference type="Proteomes" id="UP000814176"/>
    </source>
</evidence>
<reference evidence="2 3" key="1">
    <citation type="journal article" date="2021" name="Environ. Microbiol.">
        <title>Gene family expansions and transcriptome signatures uncover fungal adaptations to wood decay.</title>
        <authorList>
            <person name="Hage H."/>
            <person name="Miyauchi S."/>
            <person name="Viragh M."/>
            <person name="Drula E."/>
            <person name="Min B."/>
            <person name="Chaduli D."/>
            <person name="Navarro D."/>
            <person name="Favel A."/>
            <person name="Norest M."/>
            <person name="Lesage-Meessen L."/>
            <person name="Balint B."/>
            <person name="Merenyi Z."/>
            <person name="de Eugenio L."/>
            <person name="Morin E."/>
            <person name="Martinez A.T."/>
            <person name="Baldrian P."/>
            <person name="Stursova M."/>
            <person name="Martinez M.J."/>
            <person name="Novotny C."/>
            <person name="Magnuson J.K."/>
            <person name="Spatafora J.W."/>
            <person name="Maurice S."/>
            <person name="Pangilinan J."/>
            <person name="Andreopoulos W."/>
            <person name="LaButti K."/>
            <person name="Hundley H."/>
            <person name="Na H."/>
            <person name="Kuo A."/>
            <person name="Barry K."/>
            <person name="Lipzen A."/>
            <person name="Henrissat B."/>
            <person name="Riley R."/>
            <person name="Ahrendt S."/>
            <person name="Nagy L.G."/>
            <person name="Grigoriev I.V."/>
            <person name="Martin F."/>
            <person name="Rosso M.N."/>
        </authorList>
    </citation>
    <scope>NUCLEOTIDE SEQUENCE [LARGE SCALE GENOMIC DNA]</scope>
    <source>
        <strain evidence="2 3">CIRM-BRFM 1785</strain>
    </source>
</reference>
<proteinExistence type="predicted"/>
<accession>A0ABQ8K6B4</accession>
<sequence length="132" mass="13842">MSAGAQSSHPLGADGRAEAQLRTLAWPSRSMIPLSALVSVSAFRWEGHTGLKTTWSLSPSRPLAYHLLFLAFSPSSSLPRALVFGLGLSPPYSTSPSPLVFAIGLGLVFALALALVILPAPLAPLLWPSLKA</sequence>
<protein>
    <submittedName>
        <fullName evidence="2">Uncharacterized protein</fullName>
    </submittedName>
</protein>
<evidence type="ECO:0000313" key="2">
    <source>
        <dbReference type="EMBL" id="KAH9832261.1"/>
    </source>
</evidence>
<keyword evidence="1" id="KW-0812">Transmembrane</keyword>
<name>A0ABQ8K6B4_9APHY</name>
<dbReference type="GeneID" id="72009200"/>
<feature type="transmembrane region" description="Helical" evidence="1">
    <location>
        <begin position="63"/>
        <end position="87"/>
    </location>
</feature>
<gene>
    <name evidence="2" type="ORF">C8Q71DRAFT_880149</name>
</gene>
<keyword evidence="1" id="KW-0472">Membrane</keyword>
<organism evidence="2 3">
    <name type="scientific">Rhodofomes roseus</name>
    <dbReference type="NCBI Taxonomy" id="34475"/>
    <lineage>
        <taxon>Eukaryota</taxon>
        <taxon>Fungi</taxon>
        <taxon>Dikarya</taxon>
        <taxon>Basidiomycota</taxon>
        <taxon>Agaricomycotina</taxon>
        <taxon>Agaricomycetes</taxon>
        <taxon>Polyporales</taxon>
        <taxon>Rhodofomes</taxon>
    </lineage>
</organism>
<dbReference type="Proteomes" id="UP000814176">
    <property type="component" value="Unassembled WGS sequence"/>
</dbReference>
<evidence type="ECO:0000256" key="1">
    <source>
        <dbReference type="SAM" id="Phobius"/>
    </source>
</evidence>
<keyword evidence="1" id="KW-1133">Transmembrane helix</keyword>
<comment type="caution">
    <text evidence="2">The sequence shown here is derived from an EMBL/GenBank/DDBJ whole genome shotgun (WGS) entry which is preliminary data.</text>
</comment>